<feature type="domain" description="HTH luxR-type" evidence="3">
    <location>
        <begin position="871"/>
        <end position="936"/>
    </location>
</feature>
<evidence type="ECO:0000256" key="1">
    <source>
        <dbReference type="ARBA" id="ARBA00022741"/>
    </source>
</evidence>
<sequence length="949" mass="102980">MSPSVDVDDRGLSWRGWRGRDREWSVVTRLLRAAEMGRAGVLLVEGPSGIGKTRLLAEATDAAAARGFMIAQGRGDELRRLVPLAPLMSALGESPGTLGVPERLASSDAGDLRLWLLDQLRTRLEHRLMRGAMLVTLDDLQWADPSTVRALRSLLPDLASYPVVWILARTSGTNDTDLNLLYEVLEQEGANRVALVPLSEDAVIKVTEDILGAAPESDLLTLAERAGGNPFLLVELLDGLSEEAAVELSRGHARLASARQAQLPQRVQTFARTRLERLSSQTRRLLQAAAVLGRSFSVDDLADMLDEPANELLLALEEALTAQIVVPADELLMFRHDLLRQAVMDGLPVSIRRWLHLRAGETLLKHDGSAVMAATHFMVHAKPGDARILAGLDRAAAEVLPSSPQTAAELLTRALELTGRSDPARFDRTVTAVSALTAAGRLSESAELARSALENAPHGQAAGLRHQLALILLMNGRSEEAVVEIEKVLARRDLSDELRDAAELAWFGALILHKDFWQGRRRAETITADPDGHGDDARVGALMLLLHIAWAEGRIADGFGHIRDAVRIALGESSRTHAATPRLFLAAILQCMRHFEEAETVIRAAEEEIEATGQTVHAANIVFVRAYMRLTAGRPDDAAAEAEAGLETAGELGTYGFTRLGHAVLAIVALRRGDLSQAVRHIERYRAQADDNAIPWGWGTWAVALVTEAESGPGRAKQVLGADTRMWRWHLGLEPSLAAWQTRVSLAAGDRALAVAVVDTIEALAQSNPDFPALADAAAHARGILDNDAASLRHAGARLVDPWARASAAEDLGVMLTRGTVEPDYQAAVHSLDRALEGYEKIGALRDAARVRARLRGFGLRRRHWKQSARPVTGWDSLTDTERSVATLVAQGLTNQRVAAQMFVSPHTVKFHLRQVFRKLDIGSRVELANVAAGRRPDTAAPGQGSPRR</sequence>
<evidence type="ECO:0000313" key="5">
    <source>
        <dbReference type="Proteomes" id="UP001589627"/>
    </source>
</evidence>
<gene>
    <name evidence="4" type="ORF">ACFFNX_03040</name>
</gene>
<dbReference type="EMBL" id="JBHLZP010000010">
    <property type="protein sequence ID" value="MFB9831158.1"/>
    <property type="molecule type" value="Genomic_DNA"/>
</dbReference>
<dbReference type="SMART" id="SM00421">
    <property type="entry name" value="HTH_LUXR"/>
    <property type="match status" value="1"/>
</dbReference>
<dbReference type="PROSITE" id="PS50043">
    <property type="entry name" value="HTH_LUXR_2"/>
    <property type="match status" value="1"/>
</dbReference>
<keyword evidence="1" id="KW-0547">Nucleotide-binding</keyword>
<dbReference type="PANTHER" id="PTHR16305:SF35">
    <property type="entry name" value="TRANSCRIPTIONAL ACTIVATOR DOMAIN"/>
    <property type="match status" value="1"/>
</dbReference>
<dbReference type="RefSeq" id="WP_378194668.1">
    <property type="nucleotide sequence ID" value="NZ_JBHLZP010000010.1"/>
</dbReference>
<dbReference type="PRINTS" id="PR00038">
    <property type="entry name" value="HTHLUXR"/>
</dbReference>
<dbReference type="Proteomes" id="UP001589627">
    <property type="component" value="Unassembled WGS sequence"/>
</dbReference>
<dbReference type="InterPro" id="IPR016032">
    <property type="entry name" value="Sig_transdc_resp-reg_C-effctor"/>
</dbReference>
<protein>
    <submittedName>
        <fullName evidence="4">AAA family ATPase</fullName>
    </submittedName>
</protein>
<evidence type="ECO:0000313" key="4">
    <source>
        <dbReference type="EMBL" id="MFB9831158.1"/>
    </source>
</evidence>
<dbReference type="InterPro" id="IPR036388">
    <property type="entry name" value="WH-like_DNA-bd_sf"/>
</dbReference>
<keyword evidence="5" id="KW-1185">Reference proteome</keyword>
<dbReference type="Gene3D" id="1.10.10.10">
    <property type="entry name" value="Winged helix-like DNA-binding domain superfamily/Winged helix DNA-binding domain"/>
    <property type="match status" value="1"/>
</dbReference>
<dbReference type="SUPFAM" id="SSF46894">
    <property type="entry name" value="C-terminal effector domain of the bipartite response regulators"/>
    <property type="match status" value="1"/>
</dbReference>
<name>A0ABV5Y807_9ACTN</name>
<dbReference type="PANTHER" id="PTHR16305">
    <property type="entry name" value="TESTICULAR SOLUBLE ADENYLYL CYCLASE"/>
    <property type="match status" value="1"/>
</dbReference>
<dbReference type="Pfam" id="PF13191">
    <property type="entry name" value="AAA_16"/>
    <property type="match status" value="1"/>
</dbReference>
<dbReference type="SUPFAM" id="SSF48452">
    <property type="entry name" value="TPR-like"/>
    <property type="match status" value="1"/>
</dbReference>
<accession>A0ABV5Y807</accession>
<dbReference type="CDD" id="cd06170">
    <property type="entry name" value="LuxR_C_like"/>
    <property type="match status" value="1"/>
</dbReference>
<dbReference type="InterPro" id="IPR011990">
    <property type="entry name" value="TPR-like_helical_dom_sf"/>
</dbReference>
<organism evidence="4 5">
    <name type="scientific">Actinoallomurus acaciae</name>
    <dbReference type="NCBI Taxonomy" id="502577"/>
    <lineage>
        <taxon>Bacteria</taxon>
        <taxon>Bacillati</taxon>
        <taxon>Actinomycetota</taxon>
        <taxon>Actinomycetes</taxon>
        <taxon>Streptosporangiales</taxon>
        <taxon>Thermomonosporaceae</taxon>
        <taxon>Actinoallomurus</taxon>
    </lineage>
</organism>
<dbReference type="SUPFAM" id="SSF52540">
    <property type="entry name" value="P-loop containing nucleoside triphosphate hydrolases"/>
    <property type="match status" value="1"/>
</dbReference>
<dbReference type="InterPro" id="IPR027417">
    <property type="entry name" value="P-loop_NTPase"/>
</dbReference>
<keyword evidence="2" id="KW-0067">ATP-binding</keyword>
<proteinExistence type="predicted"/>
<dbReference type="InterPro" id="IPR000792">
    <property type="entry name" value="Tscrpt_reg_LuxR_C"/>
</dbReference>
<dbReference type="InterPro" id="IPR041664">
    <property type="entry name" value="AAA_16"/>
</dbReference>
<reference evidence="4 5" key="1">
    <citation type="submission" date="2024-09" db="EMBL/GenBank/DDBJ databases">
        <authorList>
            <person name="Sun Q."/>
            <person name="Mori K."/>
        </authorList>
    </citation>
    <scope>NUCLEOTIDE SEQUENCE [LARGE SCALE GENOMIC DNA]</scope>
    <source>
        <strain evidence="4 5">TBRC 0563</strain>
    </source>
</reference>
<evidence type="ECO:0000259" key="3">
    <source>
        <dbReference type="PROSITE" id="PS50043"/>
    </source>
</evidence>
<dbReference type="Pfam" id="PF00196">
    <property type="entry name" value="GerE"/>
    <property type="match status" value="1"/>
</dbReference>
<comment type="caution">
    <text evidence="4">The sequence shown here is derived from an EMBL/GenBank/DDBJ whole genome shotgun (WGS) entry which is preliminary data.</text>
</comment>
<dbReference type="Gene3D" id="1.25.40.10">
    <property type="entry name" value="Tetratricopeptide repeat domain"/>
    <property type="match status" value="2"/>
</dbReference>
<evidence type="ECO:0000256" key="2">
    <source>
        <dbReference type="ARBA" id="ARBA00022840"/>
    </source>
</evidence>